<organism evidence="3 4">
    <name type="scientific">Nephila pilipes</name>
    <name type="common">Giant wood spider</name>
    <name type="synonym">Nephila maculata</name>
    <dbReference type="NCBI Taxonomy" id="299642"/>
    <lineage>
        <taxon>Eukaryota</taxon>
        <taxon>Metazoa</taxon>
        <taxon>Ecdysozoa</taxon>
        <taxon>Arthropoda</taxon>
        <taxon>Chelicerata</taxon>
        <taxon>Arachnida</taxon>
        <taxon>Araneae</taxon>
        <taxon>Araneomorphae</taxon>
        <taxon>Entelegynae</taxon>
        <taxon>Araneoidea</taxon>
        <taxon>Nephilidae</taxon>
        <taxon>Nephila</taxon>
    </lineage>
</organism>
<reference evidence="3" key="1">
    <citation type="submission" date="2020-08" db="EMBL/GenBank/DDBJ databases">
        <title>Multicomponent nature underlies the extraordinary mechanical properties of spider dragline silk.</title>
        <authorList>
            <person name="Kono N."/>
            <person name="Nakamura H."/>
            <person name="Mori M."/>
            <person name="Yoshida Y."/>
            <person name="Ohtoshi R."/>
            <person name="Malay A.D."/>
            <person name="Moran D.A.P."/>
            <person name="Tomita M."/>
            <person name="Numata K."/>
            <person name="Arakawa K."/>
        </authorList>
    </citation>
    <scope>NUCLEOTIDE SEQUENCE</scope>
</reference>
<evidence type="ECO:0000313" key="4">
    <source>
        <dbReference type="Proteomes" id="UP000887013"/>
    </source>
</evidence>
<keyword evidence="4" id="KW-1185">Reference proteome</keyword>
<gene>
    <name evidence="3" type="primary">AVEN_224005_1</name>
    <name evidence="3" type="ORF">NPIL_664351</name>
</gene>
<dbReference type="Pfam" id="PF20700">
    <property type="entry name" value="Mutator"/>
    <property type="match status" value="1"/>
</dbReference>
<dbReference type="EMBL" id="BMAW01080603">
    <property type="protein sequence ID" value="GFU20371.1"/>
    <property type="molecule type" value="Genomic_DNA"/>
</dbReference>
<dbReference type="AlphaFoldDB" id="A0A8X6QI90"/>
<evidence type="ECO:0000313" key="3">
    <source>
        <dbReference type="EMBL" id="GFU20371.1"/>
    </source>
</evidence>
<sequence>MKVEHNNVVIWKGDNPVTVNVDQVRIYHPRERDESVVETDGLDGEGSRAEQVETEGSKGLEREESTKQEQWRGKRMRSEGSTESSNNHERQHQSKRRSPVRRNWRKLSAPSSLVENTEVKRRSQGSCEILKESAMKNAHLKGLNSGIKMKCEMCHFQETLWAEDPECKKMPVNTAAVSGIMKIGGGFANLEEFLSTLDIPPLSSNTYQKEHDNIATAWEKVAENEMYCAAMEEKHLAVQAGEVGGDGIPMLTVVVDGCWAKRSYRTNYSSISGAAAIVGFRTKKVLYMAVRNRYCMVCSRAAAVNKLPGKHCCSKNWHGSSSSMEANIIQEGFQNSVAMYGVKYAKVIGDGDSNVYKTILDSRPYDELQVEKLECQNHLFRNFCLKLKDIVRDSKAGPITLRKCLGKNILRLRKSVISATAQLTKNEVNFDCCSILQKHILNAPYHVFGDHQNCVDSVCSIQRKNDTNWTPDLLQSGLLYRIMNVVNNLADNSKSLLFSANNNCVEQFHSIVAKFIGGKRVNFCLRRSYLARCSGAVISHNSGSFMSRVHKSMYNTSPGNFVKSTERRRENDLIRRKRKMSRPRCRKSLFFRERS</sequence>
<feature type="region of interest" description="Disordered" evidence="1">
    <location>
        <begin position="30"/>
        <end position="124"/>
    </location>
</feature>
<dbReference type="OrthoDB" id="6429269at2759"/>
<accession>A0A8X6QI90</accession>
<dbReference type="InterPro" id="IPR049012">
    <property type="entry name" value="Mutator_transp_dom"/>
</dbReference>
<feature type="compositionally biased region" description="Basic and acidic residues" evidence="1">
    <location>
        <begin position="45"/>
        <end position="92"/>
    </location>
</feature>
<protein>
    <recommendedName>
        <fullName evidence="2">Mutator-like transposase domain-containing protein</fullName>
    </recommendedName>
</protein>
<dbReference type="Proteomes" id="UP000887013">
    <property type="component" value="Unassembled WGS sequence"/>
</dbReference>
<evidence type="ECO:0000259" key="2">
    <source>
        <dbReference type="Pfam" id="PF20700"/>
    </source>
</evidence>
<name>A0A8X6QI90_NEPPI</name>
<feature type="compositionally biased region" description="Basic residues" evidence="1">
    <location>
        <begin position="93"/>
        <end position="105"/>
    </location>
</feature>
<comment type="caution">
    <text evidence="3">The sequence shown here is derived from an EMBL/GenBank/DDBJ whole genome shotgun (WGS) entry which is preliminary data.</text>
</comment>
<feature type="domain" description="Mutator-like transposase" evidence="2">
    <location>
        <begin position="119"/>
        <end position="459"/>
    </location>
</feature>
<evidence type="ECO:0000256" key="1">
    <source>
        <dbReference type="SAM" id="MobiDB-lite"/>
    </source>
</evidence>
<proteinExistence type="predicted"/>